<evidence type="ECO:0000256" key="10">
    <source>
        <dbReference type="ARBA" id="ARBA00022833"/>
    </source>
</evidence>
<dbReference type="PANTHER" id="PTHR46279:SF2">
    <property type="entry name" value="RING-H2 FINGER PROTEIN ATL21A-RELATED"/>
    <property type="match status" value="1"/>
</dbReference>
<dbReference type="CDD" id="cd16461">
    <property type="entry name" value="RING-H2_EL5-like"/>
    <property type="match status" value="1"/>
</dbReference>
<comment type="similarity">
    <text evidence="14">Belongs to the RING-type zinc finger family. ATL subfamily.</text>
</comment>
<dbReference type="InterPro" id="IPR001841">
    <property type="entry name" value="Znf_RING"/>
</dbReference>
<dbReference type="RefSeq" id="XP_004494814.1">
    <property type="nucleotide sequence ID" value="XM_004494757.3"/>
</dbReference>
<evidence type="ECO:0000256" key="7">
    <source>
        <dbReference type="ARBA" id="ARBA00022729"/>
    </source>
</evidence>
<dbReference type="InterPro" id="IPR032872">
    <property type="entry name" value="WAK_assoc_C"/>
</dbReference>
<dbReference type="GO" id="GO:0016020">
    <property type="term" value="C:membrane"/>
    <property type="evidence" value="ECO:0007669"/>
    <property type="project" value="UniProtKB-SubCell"/>
</dbReference>
<dbReference type="Pfam" id="PF13639">
    <property type="entry name" value="zf-RING_2"/>
    <property type="match status" value="1"/>
</dbReference>
<comment type="pathway">
    <text evidence="3">Protein modification; protein ubiquitination.</text>
</comment>
<evidence type="ECO:0000259" key="20">
    <source>
        <dbReference type="PROSITE" id="PS50089"/>
    </source>
</evidence>
<keyword evidence="7 19" id="KW-0732">Signal</keyword>
<dbReference type="GO" id="GO:0008270">
    <property type="term" value="F:zinc ion binding"/>
    <property type="evidence" value="ECO:0007669"/>
    <property type="project" value="UniProtKB-KW"/>
</dbReference>
<evidence type="ECO:0000256" key="18">
    <source>
        <dbReference type="SAM" id="Phobius"/>
    </source>
</evidence>
<dbReference type="PANTHER" id="PTHR46279">
    <property type="entry name" value="RING/U-BOX SUPERFAMILY PROTEIN"/>
    <property type="match status" value="1"/>
</dbReference>
<keyword evidence="8 17" id="KW-0863">Zinc-finger</keyword>
<comment type="catalytic activity">
    <reaction evidence="16">
        <text>L-seryl-[protein] + ATP = O-phospho-L-seryl-[protein] + ADP + H(+)</text>
        <dbReference type="Rhea" id="RHEA:17989"/>
        <dbReference type="Rhea" id="RHEA-COMP:9863"/>
        <dbReference type="Rhea" id="RHEA-COMP:11604"/>
        <dbReference type="ChEBI" id="CHEBI:15378"/>
        <dbReference type="ChEBI" id="CHEBI:29999"/>
        <dbReference type="ChEBI" id="CHEBI:30616"/>
        <dbReference type="ChEBI" id="CHEBI:83421"/>
        <dbReference type="ChEBI" id="CHEBI:456216"/>
        <dbReference type="EC" id="2.7.11.1"/>
    </reaction>
</comment>
<accession>A0A1S2XW25</accession>
<dbReference type="PROSITE" id="PS50089">
    <property type="entry name" value="ZF_RING_2"/>
    <property type="match status" value="1"/>
</dbReference>
<dbReference type="GO" id="GO:0004674">
    <property type="term" value="F:protein serine/threonine kinase activity"/>
    <property type="evidence" value="ECO:0007669"/>
    <property type="project" value="UniProtKB-EC"/>
</dbReference>
<evidence type="ECO:0000313" key="21">
    <source>
        <dbReference type="Proteomes" id="UP000087171"/>
    </source>
</evidence>
<dbReference type="Gene3D" id="3.30.40.10">
    <property type="entry name" value="Zinc/RING finger domain, C3HC4 (zinc finger)"/>
    <property type="match status" value="1"/>
</dbReference>
<evidence type="ECO:0000256" key="11">
    <source>
        <dbReference type="ARBA" id="ARBA00022989"/>
    </source>
</evidence>
<evidence type="ECO:0000256" key="19">
    <source>
        <dbReference type="SAM" id="SignalP"/>
    </source>
</evidence>
<dbReference type="GO" id="GO:0030247">
    <property type="term" value="F:polysaccharide binding"/>
    <property type="evidence" value="ECO:0007669"/>
    <property type="project" value="InterPro"/>
</dbReference>
<dbReference type="PaxDb" id="3827-XP_004494814.1"/>
<keyword evidence="4" id="KW-0808">Transferase</keyword>
<feature type="transmembrane region" description="Helical" evidence="18">
    <location>
        <begin position="233"/>
        <end position="256"/>
    </location>
</feature>
<dbReference type="KEGG" id="cam:101507799"/>
<dbReference type="SUPFAM" id="SSF57850">
    <property type="entry name" value="RING/U-box"/>
    <property type="match status" value="1"/>
</dbReference>
<evidence type="ECO:0000256" key="12">
    <source>
        <dbReference type="ARBA" id="ARBA00023136"/>
    </source>
</evidence>
<feature type="chain" id="PRO_5010196967" evidence="19">
    <location>
        <begin position="19"/>
        <end position="368"/>
    </location>
</feature>
<evidence type="ECO:0000256" key="6">
    <source>
        <dbReference type="ARBA" id="ARBA00022723"/>
    </source>
</evidence>
<dbReference type="InterPro" id="IPR013083">
    <property type="entry name" value="Znf_RING/FYVE/PHD"/>
</dbReference>
<keyword evidence="5 18" id="KW-0812">Transmembrane</keyword>
<evidence type="ECO:0000256" key="2">
    <source>
        <dbReference type="ARBA" id="ARBA00004167"/>
    </source>
</evidence>
<keyword evidence="21" id="KW-1185">Reference proteome</keyword>
<comment type="catalytic activity">
    <reaction evidence="15">
        <text>L-threonyl-[protein] + ATP = O-phospho-L-threonyl-[protein] + ADP + H(+)</text>
        <dbReference type="Rhea" id="RHEA:46608"/>
        <dbReference type="Rhea" id="RHEA-COMP:11060"/>
        <dbReference type="Rhea" id="RHEA-COMP:11605"/>
        <dbReference type="ChEBI" id="CHEBI:15378"/>
        <dbReference type="ChEBI" id="CHEBI:30013"/>
        <dbReference type="ChEBI" id="CHEBI:30616"/>
        <dbReference type="ChEBI" id="CHEBI:61977"/>
        <dbReference type="ChEBI" id="CHEBI:456216"/>
        <dbReference type="EC" id="2.7.11.1"/>
    </reaction>
</comment>
<evidence type="ECO:0000256" key="16">
    <source>
        <dbReference type="ARBA" id="ARBA00048679"/>
    </source>
</evidence>
<dbReference type="GeneID" id="101507799"/>
<dbReference type="InterPro" id="IPR025287">
    <property type="entry name" value="WAK_GUB"/>
</dbReference>
<evidence type="ECO:0000256" key="8">
    <source>
        <dbReference type="ARBA" id="ARBA00022771"/>
    </source>
</evidence>
<name>A0A1S2XW25_CICAR</name>
<sequence length="368" mass="42181">MNISKFFHFFIFFLVIYASEDYCRHSWCSNDNILIRFPFQVEVEGDQYPYCGYPGFKLTCTNDSKTVLTLPYTGAFYVRKINYHKQYIQLYDPHDCLPNRLLSLNLSSSPFTAKFITNYTLLICSTRNIRSQFIPLECLSNSTHFVSAIPSMNFTNSLPQSCYVNRKISIPVARSYDEIFRNYLSEDLLLTWSSPDCRHCELQDGMCKFESRNSDRVRCFSDHQTGDSKHAIVIFRIIILSIGGAAMMCAIGMGCLTHFKRRRTISAEPTIDITITRMRMGLDETTIESFDKIVLGESRRLPGVGHNDGTGCSICLSEYNSKDIIRCIPKCTHCFHVHCIDEWLRMNSTCPLCRNSPSPSHSVLHSIS</sequence>
<keyword evidence="6" id="KW-0479">Metal-binding</keyword>
<comment type="catalytic activity">
    <reaction evidence="1">
        <text>S-ubiquitinyl-[E2 ubiquitin-conjugating enzyme]-L-cysteine + [acceptor protein]-L-lysine = [E2 ubiquitin-conjugating enzyme]-L-cysteine + N(6)-ubiquitinyl-[acceptor protein]-L-lysine.</text>
        <dbReference type="EC" id="2.3.2.27"/>
    </reaction>
</comment>
<dbReference type="InterPro" id="IPR046948">
    <property type="entry name" value="ATL20-22-like"/>
</dbReference>
<keyword evidence="9" id="KW-0833">Ubl conjugation pathway</keyword>
<evidence type="ECO:0000256" key="3">
    <source>
        <dbReference type="ARBA" id="ARBA00004906"/>
    </source>
</evidence>
<evidence type="ECO:0000313" key="22">
    <source>
        <dbReference type="RefSeq" id="XP_004494814.1"/>
    </source>
</evidence>
<dbReference type="Pfam" id="PF14380">
    <property type="entry name" value="WAK_assoc"/>
    <property type="match status" value="1"/>
</dbReference>
<reference evidence="21" key="1">
    <citation type="journal article" date="2013" name="Nat. Biotechnol.">
        <title>Draft genome sequence of chickpea (Cicer arietinum) provides a resource for trait improvement.</title>
        <authorList>
            <person name="Varshney R.K."/>
            <person name="Song C."/>
            <person name="Saxena R.K."/>
            <person name="Azam S."/>
            <person name="Yu S."/>
            <person name="Sharpe A.G."/>
            <person name="Cannon S."/>
            <person name="Baek J."/>
            <person name="Rosen B.D."/>
            <person name="Tar'an B."/>
            <person name="Millan T."/>
            <person name="Zhang X."/>
            <person name="Ramsay L.D."/>
            <person name="Iwata A."/>
            <person name="Wang Y."/>
            <person name="Nelson W."/>
            <person name="Farmer A.D."/>
            <person name="Gaur P.M."/>
            <person name="Soderlund C."/>
            <person name="Penmetsa R.V."/>
            <person name="Xu C."/>
            <person name="Bharti A.K."/>
            <person name="He W."/>
            <person name="Winter P."/>
            <person name="Zhao S."/>
            <person name="Hane J.K."/>
            <person name="Carrasquilla-Garcia N."/>
            <person name="Condie J.A."/>
            <person name="Upadhyaya H.D."/>
            <person name="Luo M.C."/>
            <person name="Thudi M."/>
            <person name="Gowda C.L."/>
            <person name="Singh N.P."/>
            <person name="Lichtenzveig J."/>
            <person name="Gali K.K."/>
            <person name="Rubio J."/>
            <person name="Nadarajan N."/>
            <person name="Dolezel J."/>
            <person name="Bansal K.C."/>
            <person name="Xu X."/>
            <person name="Edwards D."/>
            <person name="Zhang G."/>
            <person name="Kahl G."/>
            <person name="Gil J."/>
            <person name="Singh K.B."/>
            <person name="Datta S.K."/>
            <person name="Jackson S.A."/>
            <person name="Wang J."/>
            <person name="Cook D.R."/>
        </authorList>
    </citation>
    <scope>NUCLEOTIDE SEQUENCE [LARGE SCALE GENOMIC DNA]</scope>
    <source>
        <strain evidence="21">cv. CDC Frontier</strain>
    </source>
</reference>
<evidence type="ECO:0000256" key="1">
    <source>
        <dbReference type="ARBA" id="ARBA00000900"/>
    </source>
</evidence>
<dbReference type="AlphaFoldDB" id="A0A1S2XW25"/>
<gene>
    <name evidence="22" type="primary">LOC101507799</name>
</gene>
<dbReference type="Pfam" id="PF13947">
    <property type="entry name" value="GUB_WAK_bind"/>
    <property type="match status" value="1"/>
</dbReference>
<evidence type="ECO:0000256" key="17">
    <source>
        <dbReference type="PROSITE-ProRule" id="PRU00175"/>
    </source>
</evidence>
<keyword evidence="11 18" id="KW-1133">Transmembrane helix</keyword>
<evidence type="ECO:0000256" key="14">
    <source>
        <dbReference type="ARBA" id="ARBA00024209"/>
    </source>
</evidence>
<dbReference type="OrthoDB" id="8062037at2759"/>
<evidence type="ECO:0000256" key="4">
    <source>
        <dbReference type="ARBA" id="ARBA00022679"/>
    </source>
</evidence>
<organism evidence="21 22">
    <name type="scientific">Cicer arietinum</name>
    <name type="common">Chickpea</name>
    <name type="synonym">Garbanzo</name>
    <dbReference type="NCBI Taxonomy" id="3827"/>
    <lineage>
        <taxon>Eukaryota</taxon>
        <taxon>Viridiplantae</taxon>
        <taxon>Streptophyta</taxon>
        <taxon>Embryophyta</taxon>
        <taxon>Tracheophyta</taxon>
        <taxon>Spermatophyta</taxon>
        <taxon>Magnoliopsida</taxon>
        <taxon>eudicotyledons</taxon>
        <taxon>Gunneridae</taxon>
        <taxon>Pentapetalae</taxon>
        <taxon>rosids</taxon>
        <taxon>fabids</taxon>
        <taxon>Fabales</taxon>
        <taxon>Fabaceae</taxon>
        <taxon>Papilionoideae</taxon>
        <taxon>50 kb inversion clade</taxon>
        <taxon>NPAAA clade</taxon>
        <taxon>Hologalegina</taxon>
        <taxon>IRL clade</taxon>
        <taxon>Cicereae</taxon>
        <taxon>Cicer</taxon>
    </lineage>
</organism>
<protein>
    <submittedName>
        <fullName evidence="22">RING-H2 finger protein ATL21A</fullName>
    </submittedName>
</protein>
<dbReference type="eggNOG" id="KOG0800">
    <property type="taxonomic scope" value="Eukaryota"/>
</dbReference>
<keyword evidence="12 18" id="KW-0472">Membrane</keyword>
<comment type="subcellular location">
    <subcellularLocation>
        <location evidence="2">Membrane</location>
        <topology evidence="2">Single-pass membrane protein</topology>
    </subcellularLocation>
</comment>
<reference evidence="22" key="2">
    <citation type="submission" date="2025-08" db="UniProtKB">
        <authorList>
            <consortium name="RefSeq"/>
        </authorList>
    </citation>
    <scope>IDENTIFICATION</scope>
    <source>
        <tissue evidence="22">Etiolated seedlings</tissue>
    </source>
</reference>
<evidence type="ECO:0000256" key="9">
    <source>
        <dbReference type="ARBA" id="ARBA00022786"/>
    </source>
</evidence>
<dbReference type="GO" id="GO:0061630">
    <property type="term" value="F:ubiquitin protein ligase activity"/>
    <property type="evidence" value="ECO:0007669"/>
    <property type="project" value="UniProtKB-EC"/>
</dbReference>
<evidence type="ECO:0000256" key="15">
    <source>
        <dbReference type="ARBA" id="ARBA00047899"/>
    </source>
</evidence>
<keyword evidence="13" id="KW-0325">Glycoprotein</keyword>
<feature type="signal peptide" evidence="19">
    <location>
        <begin position="1"/>
        <end position="18"/>
    </location>
</feature>
<dbReference type="Proteomes" id="UP000087171">
    <property type="component" value="Chromosome Ca3"/>
</dbReference>
<feature type="domain" description="RING-type" evidence="20">
    <location>
        <begin position="312"/>
        <end position="354"/>
    </location>
</feature>
<proteinExistence type="inferred from homology"/>
<dbReference type="SMART" id="SM00184">
    <property type="entry name" value="RING"/>
    <property type="match status" value="1"/>
</dbReference>
<evidence type="ECO:0000256" key="5">
    <source>
        <dbReference type="ARBA" id="ARBA00022692"/>
    </source>
</evidence>
<keyword evidence="10" id="KW-0862">Zinc</keyword>
<dbReference type="STRING" id="3827.A0A1S2XW25"/>
<evidence type="ECO:0000256" key="13">
    <source>
        <dbReference type="ARBA" id="ARBA00023180"/>
    </source>
</evidence>